<keyword evidence="14" id="KW-1185">Reference proteome</keyword>
<dbReference type="Proteomes" id="UP000198418">
    <property type="component" value="Unassembled WGS sequence"/>
</dbReference>
<dbReference type="InterPro" id="IPR024932">
    <property type="entry name" value="ApbE"/>
</dbReference>
<keyword evidence="13" id="KW-0449">Lipoprotein</keyword>
<evidence type="ECO:0000256" key="7">
    <source>
        <dbReference type="ARBA" id="ARBA00022842"/>
    </source>
</evidence>
<dbReference type="Pfam" id="PF02424">
    <property type="entry name" value="ApbE"/>
    <property type="match status" value="1"/>
</dbReference>
<evidence type="ECO:0000256" key="11">
    <source>
        <dbReference type="PIRSR" id="PIRSR006268-2"/>
    </source>
</evidence>
<organism evidence="13 14">
    <name type="scientific">Rhodoblastus acidophilus</name>
    <name type="common">Rhodopseudomonas acidophila</name>
    <dbReference type="NCBI Taxonomy" id="1074"/>
    <lineage>
        <taxon>Bacteria</taxon>
        <taxon>Pseudomonadati</taxon>
        <taxon>Pseudomonadota</taxon>
        <taxon>Alphaproteobacteria</taxon>
        <taxon>Hyphomicrobiales</taxon>
        <taxon>Rhodoblastaceae</taxon>
        <taxon>Rhodoblastus</taxon>
    </lineage>
</organism>
<comment type="cofactor">
    <cofactor evidence="11">
        <name>Mg(2+)</name>
        <dbReference type="ChEBI" id="CHEBI:18420"/>
    </cofactor>
    <cofactor evidence="11">
        <name>Mn(2+)</name>
        <dbReference type="ChEBI" id="CHEBI:29035"/>
    </cofactor>
    <text evidence="11">Magnesium. Can also use manganese.</text>
</comment>
<feature type="signal peptide" evidence="12">
    <location>
        <begin position="1"/>
        <end position="21"/>
    </location>
</feature>
<dbReference type="GO" id="GO:0016740">
    <property type="term" value="F:transferase activity"/>
    <property type="evidence" value="ECO:0007669"/>
    <property type="project" value="UniProtKB-UniRule"/>
</dbReference>
<keyword evidence="4 10" id="KW-0808">Transferase</keyword>
<dbReference type="EMBL" id="FYDG01000001">
    <property type="protein sequence ID" value="SNB50988.1"/>
    <property type="molecule type" value="Genomic_DNA"/>
</dbReference>
<gene>
    <name evidence="13" type="ORF">SAMN06265338_10115</name>
</gene>
<evidence type="ECO:0000256" key="12">
    <source>
        <dbReference type="SAM" id="SignalP"/>
    </source>
</evidence>
<comment type="catalytic activity">
    <reaction evidence="9 10">
        <text>L-threonyl-[protein] + FAD = FMN-L-threonyl-[protein] + AMP + H(+)</text>
        <dbReference type="Rhea" id="RHEA:36847"/>
        <dbReference type="Rhea" id="RHEA-COMP:11060"/>
        <dbReference type="Rhea" id="RHEA-COMP:11061"/>
        <dbReference type="ChEBI" id="CHEBI:15378"/>
        <dbReference type="ChEBI" id="CHEBI:30013"/>
        <dbReference type="ChEBI" id="CHEBI:57692"/>
        <dbReference type="ChEBI" id="CHEBI:74257"/>
        <dbReference type="ChEBI" id="CHEBI:456215"/>
        <dbReference type="EC" id="2.7.1.180"/>
    </reaction>
</comment>
<evidence type="ECO:0000256" key="8">
    <source>
        <dbReference type="ARBA" id="ARBA00031306"/>
    </source>
</evidence>
<keyword evidence="6 10" id="KW-0274">FAD</keyword>
<proteinExistence type="inferred from homology"/>
<dbReference type="Gene3D" id="3.10.520.10">
    <property type="entry name" value="ApbE-like domains"/>
    <property type="match status" value="1"/>
</dbReference>
<name>A0A212PVK2_RHOAC</name>
<protein>
    <recommendedName>
        <fullName evidence="2 10">FAD:protein FMN transferase</fullName>
        <ecNumber evidence="1 10">2.7.1.180</ecNumber>
    </recommendedName>
    <alternativeName>
        <fullName evidence="8 10">Flavin transferase</fullName>
    </alternativeName>
</protein>
<evidence type="ECO:0000256" key="6">
    <source>
        <dbReference type="ARBA" id="ARBA00022827"/>
    </source>
</evidence>
<evidence type="ECO:0000256" key="4">
    <source>
        <dbReference type="ARBA" id="ARBA00022679"/>
    </source>
</evidence>
<dbReference type="InterPro" id="IPR006311">
    <property type="entry name" value="TAT_signal"/>
</dbReference>
<dbReference type="PANTHER" id="PTHR30040">
    <property type="entry name" value="THIAMINE BIOSYNTHESIS LIPOPROTEIN APBE"/>
    <property type="match status" value="1"/>
</dbReference>
<dbReference type="InterPro" id="IPR003374">
    <property type="entry name" value="ApbE-like_sf"/>
</dbReference>
<evidence type="ECO:0000256" key="2">
    <source>
        <dbReference type="ARBA" id="ARBA00016337"/>
    </source>
</evidence>
<feature type="binding site" evidence="11">
    <location>
        <position position="290"/>
    </location>
    <ligand>
        <name>Mg(2+)</name>
        <dbReference type="ChEBI" id="CHEBI:18420"/>
    </ligand>
</feature>
<dbReference type="PIRSF" id="PIRSF006268">
    <property type="entry name" value="ApbE"/>
    <property type="match status" value="1"/>
</dbReference>
<reference evidence="14" key="1">
    <citation type="submission" date="2017-06" db="EMBL/GenBank/DDBJ databases">
        <authorList>
            <person name="Varghese N."/>
            <person name="Submissions S."/>
        </authorList>
    </citation>
    <scope>NUCLEOTIDE SEQUENCE [LARGE SCALE GENOMIC DNA]</scope>
    <source>
        <strain evidence="14">DSM 137</strain>
    </source>
</reference>
<feature type="chain" id="PRO_5039949305" description="FAD:protein FMN transferase" evidence="12">
    <location>
        <begin position="22"/>
        <end position="336"/>
    </location>
</feature>
<feature type="binding site" evidence="11">
    <location>
        <position position="294"/>
    </location>
    <ligand>
        <name>Mg(2+)</name>
        <dbReference type="ChEBI" id="CHEBI:18420"/>
    </ligand>
</feature>
<keyword evidence="7 10" id="KW-0460">Magnesium</keyword>
<feature type="binding site" evidence="11">
    <location>
        <position position="180"/>
    </location>
    <ligand>
        <name>Mg(2+)</name>
        <dbReference type="ChEBI" id="CHEBI:18420"/>
    </ligand>
</feature>
<keyword evidence="5 10" id="KW-0479">Metal-binding</keyword>
<evidence type="ECO:0000256" key="5">
    <source>
        <dbReference type="ARBA" id="ARBA00022723"/>
    </source>
</evidence>
<evidence type="ECO:0000313" key="14">
    <source>
        <dbReference type="Proteomes" id="UP000198418"/>
    </source>
</evidence>
<dbReference type="PROSITE" id="PS51318">
    <property type="entry name" value="TAT"/>
    <property type="match status" value="1"/>
</dbReference>
<evidence type="ECO:0000256" key="3">
    <source>
        <dbReference type="ARBA" id="ARBA00022630"/>
    </source>
</evidence>
<dbReference type="AlphaFoldDB" id="A0A212PVK2"/>
<evidence type="ECO:0000256" key="10">
    <source>
        <dbReference type="PIRNR" id="PIRNR006268"/>
    </source>
</evidence>
<evidence type="ECO:0000256" key="1">
    <source>
        <dbReference type="ARBA" id="ARBA00011955"/>
    </source>
</evidence>
<evidence type="ECO:0000256" key="9">
    <source>
        <dbReference type="ARBA" id="ARBA00048540"/>
    </source>
</evidence>
<sequence length="336" mass="35693">MMNRRKMIWSSLGLGSVAALAGFGAVASVAHARELKPFTLSGRALGTKVSLLVLHNDEGAAQAALSDALAEVQGVDKVMSLYRDDSQVVALNRAGELARPDARLLEVLRYSQDLADRTHGAFDVTVQPLWDAYTQAKAQGGLPSADTVRTAGALVGWRDLDLSEEAARLRRPGMAITLNGVAQGYAADRALAAVRRHGIEHALIDAGEFDTLGRKQQDKPWVLGVQHPRESEQIVMRLAMDGRALATSGDYETYFTPDFVNHHIFDPATGHSPLELSSASVLAPTALQADGLSTAFMVLGAERALALAATLPGVDALLIGKNGQTFRTPGLPALTA</sequence>
<dbReference type="RefSeq" id="WP_206605476.1">
    <property type="nucleotide sequence ID" value="NZ_FYDG01000001.1"/>
</dbReference>
<keyword evidence="3 10" id="KW-0285">Flavoprotein</keyword>
<keyword evidence="12" id="KW-0732">Signal</keyword>
<evidence type="ECO:0000313" key="13">
    <source>
        <dbReference type="EMBL" id="SNB50988.1"/>
    </source>
</evidence>
<dbReference type="GO" id="GO:0046872">
    <property type="term" value="F:metal ion binding"/>
    <property type="evidence" value="ECO:0007669"/>
    <property type="project" value="UniProtKB-UniRule"/>
</dbReference>
<dbReference type="SUPFAM" id="SSF143631">
    <property type="entry name" value="ApbE-like"/>
    <property type="match status" value="1"/>
</dbReference>
<dbReference type="EC" id="2.7.1.180" evidence="1 10"/>
<comment type="similarity">
    <text evidence="10">Belongs to the ApbE family.</text>
</comment>
<accession>A0A212PVK2</accession>
<dbReference type="PANTHER" id="PTHR30040:SF2">
    <property type="entry name" value="FAD:PROTEIN FMN TRANSFERASE"/>
    <property type="match status" value="1"/>
</dbReference>